<comment type="caution">
    <text evidence="1">The sequence shown here is derived from an EMBL/GenBank/DDBJ whole genome shotgun (WGS) entry which is preliminary data.</text>
</comment>
<reference evidence="1" key="1">
    <citation type="submission" date="2020-05" db="EMBL/GenBank/DDBJ databases">
        <title>Mycena genomes resolve the evolution of fungal bioluminescence.</title>
        <authorList>
            <person name="Tsai I.J."/>
        </authorList>
    </citation>
    <scope>NUCLEOTIDE SEQUENCE</scope>
    <source>
        <strain evidence="1">CCC161011</strain>
    </source>
</reference>
<organism evidence="1 2">
    <name type="scientific">Mycena venus</name>
    <dbReference type="NCBI Taxonomy" id="2733690"/>
    <lineage>
        <taxon>Eukaryota</taxon>
        <taxon>Fungi</taxon>
        <taxon>Dikarya</taxon>
        <taxon>Basidiomycota</taxon>
        <taxon>Agaricomycotina</taxon>
        <taxon>Agaricomycetes</taxon>
        <taxon>Agaricomycetidae</taxon>
        <taxon>Agaricales</taxon>
        <taxon>Marasmiineae</taxon>
        <taxon>Mycenaceae</taxon>
        <taxon>Mycena</taxon>
    </lineage>
</organism>
<name>A0A8H6WST9_9AGAR</name>
<protein>
    <submittedName>
        <fullName evidence="1">Uncharacterized protein</fullName>
    </submittedName>
</protein>
<dbReference type="AlphaFoldDB" id="A0A8H6WST9"/>
<sequence length="310" mass="34382">MIIFDVLHREASLLDPTTLMQVYNLLGVYYAMRGDLPMFTELFNRLGALISSGDALGLDDALVLDPTSQVEPASCCPQGQAQELRSAFSAMIFIELAVSLTKKAIPILDASLLAKFRKLAAIHRRDTELNFIRARSALFLYDTQRLVGEGANLEFGHPTGAAWSKRYWNLIEDIHTHLAIIDTPLIEVSFIHEAQVFTLKTCIIIALAALAELYALFAPFQPESQRKRGEVMDQIAAITSMFAGKDFQYFDPTLGVCWAIALRPLLGDERRPSWADFSAWQGGSATSLGIIRECFQRLSLATPCVKSHVA</sequence>
<accession>A0A8H6WST9</accession>
<dbReference type="OrthoDB" id="2017365at2759"/>
<dbReference type="Proteomes" id="UP000620124">
    <property type="component" value="Unassembled WGS sequence"/>
</dbReference>
<evidence type="ECO:0000313" key="1">
    <source>
        <dbReference type="EMBL" id="KAF7328396.1"/>
    </source>
</evidence>
<dbReference type="EMBL" id="JACAZI010000036">
    <property type="protein sequence ID" value="KAF7328396.1"/>
    <property type="molecule type" value="Genomic_DNA"/>
</dbReference>
<evidence type="ECO:0000313" key="2">
    <source>
        <dbReference type="Proteomes" id="UP000620124"/>
    </source>
</evidence>
<proteinExistence type="predicted"/>
<keyword evidence="2" id="KW-1185">Reference proteome</keyword>
<gene>
    <name evidence="1" type="ORF">MVEN_02555300</name>
</gene>